<organism evidence="1 2">
    <name type="scientific">Acrocarpospora pleiomorpha</name>
    <dbReference type="NCBI Taxonomy" id="90975"/>
    <lineage>
        <taxon>Bacteria</taxon>
        <taxon>Bacillati</taxon>
        <taxon>Actinomycetota</taxon>
        <taxon>Actinomycetes</taxon>
        <taxon>Streptosporangiales</taxon>
        <taxon>Streptosporangiaceae</taxon>
        <taxon>Acrocarpospora</taxon>
    </lineage>
</organism>
<evidence type="ECO:0000313" key="2">
    <source>
        <dbReference type="Proteomes" id="UP000377595"/>
    </source>
</evidence>
<protein>
    <submittedName>
        <fullName evidence="1">Uncharacterized protein</fullName>
    </submittedName>
</protein>
<sequence>MSIQTLAASSIYKDLVDERIRGLHQEAAEHSIASRVRSVQKARRQAERASARLRAALARA</sequence>
<dbReference type="OrthoDB" id="3544053at2"/>
<comment type="caution">
    <text evidence="1">The sequence shown here is derived from an EMBL/GenBank/DDBJ whole genome shotgun (WGS) entry which is preliminary data.</text>
</comment>
<dbReference type="EMBL" id="BLAF01000086">
    <property type="protein sequence ID" value="GES26404.1"/>
    <property type="molecule type" value="Genomic_DNA"/>
</dbReference>
<proteinExistence type="predicted"/>
<dbReference type="AlphaFoldDB" id="A0A5M3XZ60"/>
<evidence type="ECO:0000313" key="1">
    <source>
        <dbReference type="EMBL" id="GES26404.1"/>
    </source>
</evidence>
<dbReference type="RefSeq" id="WP_155351136.1">
    <property type="nucleotide sequence ID" value="NZ_BAAAHM010000042.1"/>
</dbReference>
<gene>
    <name evidence="1" type="ORF">Aple_093030</name>
</gene>
<reference evidence="1 2" key="1">
    <citation type="submission" date="2019-10" db="EMBL/GenBank/DDBJ databases">
        <title>Whole genome shotgun sequence of Acrocarpospora pleiomorpha NBRC 16267.</title>
        <authorList>
            <person name="Ichikawa N."/>
            <person name="Kimura A."/>
            <person name="Kitahashi Y."/>
            <person name="Komaki H."/>
            <person name="Oguchi A."/>
        </authorList>
    </citation>
    <scope>NUCLEOTIDE SEQUENCE [LARGE SCALE GENOMIC DNA]</scope>
    <source>
        <strain evidence="1 2">NBRC 16267</strain>
    </source>
</reference>
<keyword evidence="2" id="KW-1185">Reference proteome</keyword>
<name>A0A5M3XZ60_9ACTN</name>
<accession>A0A5M3XZ60</accession>
<dbReference type="Proteomes" id="UP000377595">
    <property type="component" value="Unassembled WGS sequence"/>
</dbReference>